<name>A0A8S8XF68_9PROT</name>
<dbReference type="EMBL" id="BOPV01000001">
    <property type="protein sequence ID" value="GIL40642.1"/>
    <property type="molecule type" value="Genomic_DNA"/>
</dbReference>
<dbReference type="Proteomes" id="UP000681075">
    <property type="component" value="Unassembled WGS sequence"/>
</dbReference>
<proteinExistence type="predicted"/>
<evidence type="ECO:0000313" key="3">
    <source>
        <dbReference type="Proteomes" id="UP000681075"/>
    </source>
</evidence>
<reference evidence="2" key="1">
    <citation type="submission" date="2021-02" db="EMBL/GenBank/DDBJ databases">
        <title>Genome sequence of Rhodospirillales sp. strain TMPK1 isolated from soil.</title>
        <authorList>
            <person name="Nakai R."/>
            <person name="Kusada H."/>
            <person name="Tamaki H."/>
        </authorList>
    </citation>
    <scope>NUCLEOTIDE SEQUENCE</scope>
    <source>
        <strain evidence="2">TMPK1</strain>
    </source>
</reference>
<dbReference type="AlphaFoldDB" id="A0A8S8XF68"/>
<dbReference type="RefSeq" id="WP_420243787.1">
    <property type="nucleotide sequence ID" value="NZ_BOPV01000001.1"/>
</dbReference>
<dbReference type="Gene3D" id="2.60.120.560">
    <property type="entry name" value="Exo-inulinase, domain 1"/>
    <property type="match status" value="1"/>
</dbReference>
<gene>
    <name evidence="2" type="ORF">TMPK1_28790</name>
</gene>
<organism evidence="2 3">
    <name type="scientific">Roseiterribacter gracilis</name>
    <dbReference type="NCBI Taxonomy" id="2812848"/>
    <lineage>
        <taxon>Bacteria</taxon>
        <taxon>Pseudomonadati</taxon>
        <taxon>Pseudomonadota</taxon>
        <taxon>Alphaproteobacteria</taxon>
        <taxon>Rhodospirillales</taxon>
        <taxon>Roseiterribacteraceae</taxon>
        <taxon>Roseiterribacter</taxon>
    </lineage>
</organism>
<evidence type="ECO:0000256" key="1">
    <source>
        <dbReference type="SAM" id="SignalP"/>
    </source>
</evidence>
<feature type="chain" id="PRO_5035759368" description="3-keto-disaccharide hydrolase domain-containing protein" evidence="1">
    <location>
        <begin position="19"/>
        <end position="222"/>
    </location>
</feature>
<feature type="signal peptide" evidence="1">
    <location>
        <begin position="1"/>
        <end position="18"/>
    </location>
</feature>
<keyword evidence="1" id="KW-0732">Signal</keyword>
<protein>
    <recommendedName>
        <fullName evidence="4">3-keto-disaccharide hydrolase domain-containing protein</fullName>
    </recommendedName>
</protein>
<accession>A0A8S8XF68</accession>
<keyword evidence="3" id="KW-1185">Reference proteome</keyword>
<evidence type="ECO:0000313" key="2">
    <source>
        <dbReference type="EMBL" id="GIL40642.1"/>
    </source>
</evidence>
<evidence type="ECO:0008006" key="4">
    <source>
        <dbReference type="Google" id="ProtNLM"/>
    </source>
</evidence>
<sequence length="222" mass="24045">MRAGLLLAGVLISLNASAAPGIWTSTLTTTNDTEAVNITVSPGKLDGKAGLNVSRAPGTSGLLRLKAAPDFRDGTIELDIAGGLRPDASPTARAFIGVSFRVSPDASHFETIYLRPTNGRADDQVRRNHTTQYISTPDFDFDRLRKESPEKYESYVDLLPDHWTHMKIEIKGAEARLFVDGAKQPCLVVTDLKLGADAHGGIAVWVGPGTNGYVRDVKVRYR</sequence>
<comment type="caution">
    <text evidence="2">The sequence shown here is derived from an EMBL/GenBank/DDBJ whole genome shotgun (WGS) entry which is preliminary data.</text>
</comment>